<reference evidence="2 3" key="1">
    <citation type="journal article" date="2017" name="Mol. Biol. Evol.">
        <title>The 4-celled Tetrabaena socialis nuclear genome reveals the essential components for genetic control of cell number at the origin of multicellularity in the volvocine lineage.</title>
        <authorList>
            <person name="Featherston J."/>
            <person name="Arakaki Y."/>
            <person name="Hanschen E.R."/>
            <person name="Ferris P.J."/>
            <person name="Michod R.E."/>
            <person name="Olson B.J.S.C."/>
            <person name="Nozaki H."/>
            <person name="Durand P.M."/>
        </authorList>
    </citation>
    <scope>NUCLEOTIDE SEQUENCE [LARGE SCALE GENOMIC DNA]</scope>
    <source>
        <strain evidence="2 3">NIES-571</strain>
    </source>
</reference>
<accession>A0A2J8AAH5</accession>
<evidence type="ECO:0000313" key="3">
    <source>
        <dbReference type="Proteomes" id="UP000236333"/>
    </source>
</evidence>
<evidence type="ECO:0000256" key="1">
    <source>
        <dbReference type="SAM" id="MobiDB-lite"/>
    </source>
</evidence>
<dbReference type="AlphaFoldDB" id="A0A2J8AAH5"/>
<comment type="caution">
    <text evidence="2">The sequence shown here is derived from an EMBL/GenBank/DDBJ whole genome shotgun (WGS) entry which is preliminary data.</text>
</comment>
<protein>
    <submittedName>
        <fullName evidence="2">Uncharacterized protein</fullName>
    </submittedName>
</protein>
<dbReference type="EMBL" id="PGGS01000087">
    <property type="protein sequence ID" value="PNH09518.1"/>
    <property type="molecule type" value="Genomic_DNA"/>
</dbReference>
<proteinExistence type="predicted"/>
<evidence type="ECO:0000313" key="2">
    <source>
        <dbReference type="EMBL" id="PNH09518.1"/>
    </source>
</evidence>
<dbReference type="Proteomes" id="UP000236333">
    <property type="component" value="Unassembled WGS sequence"/>
</dbReference>
<sequence length="260" mass="24605">MDSSTPPYKSHSNCAFHGADAAPDGPLLAKLGGVLELFREDPGRIDFAEMWRGFGHVRADGSLDGLPLSRLAKLRHSLRAHMREAGPAAAAAALDALCADIQARWGVVLSGALAAEQGQPEQGGPAAAAAAAALEGGGGGGGGPALAECGAAALGSVVEAEAAGGAGPGPGSRAVEVAVGGASPAAVADGAMAGPEAEGAQVMALVGAEAAKGGPGGSSRGCSDADVPAAVVPAVGSSEERGVAAGVGAGKGASEQPGLG</sequence>
<feature type="region of interest" description="Disordered" evidence="1">
    <location>
        <begin position="234"/>
        <end position="260"/>
    </location>
</feature>
<keyword evidence="3" id="KW-1185">Reference proteome</keyword>
<organism evidence="2 3">
    <name type="scientific">Tetrabaena socialis</name>
    <dbReference type="NCBI Taxonomy" id="47790"/>
    <lineage>
        <taxon>Eukaryota</taxon>
        <taxon>Viridiplantae</taxon>
        <taxon>Chlorophyta</taxon>
        <taxon>core chlorophytes</taxon>
        <taxon>Chlorophyceae</taxon>
        <taxon>CS clade</taxon>
        <taxon>Chlamydomonadales</taxon>
        <taxon>Tetrabaenaceae</taxon>
        <taxon>Tetrabaena</taxon>
    </lineage>
</organism>
<gene>
    <name evidence="2" type="ORF">TSOC_003837</name>
</gene>
<name>A0A2J8AAH5_9CHLO</name>